<gene>
    <name evidence="1" type="ORF">PDJAM_G00194180</name>
</gene>
<comment type="caution">
    <text evidence="1">The sequence shown here is derived from an EMBL/GenBank/DDBJ whole genome shotgun (WGS) entry which is preliminary data.</text>
</comment>
<protein>
    <submittedName>
        <fullName evidence="1">Uncharacterized protein</fullName>
    </submittedName>
</protein>
<proteinExistence type="predicted"/>
<accession>A0ACC5ZPR6</accession>
<keyword evidence="2" id="KW-1185">Reference proteome</keyword>
<organism evidence="1 2">
    <name type="scientific">Pangasius djambal</name>
    <dbReference type="NCBI Taxonomy" id="1691987"/>
    <lineage>
        <taxon>Eukaryota</taxon>
        <taxon>Metazoa</taxon>
        <taxon>Chordata</taxon>
        <taxon>Craniata</taxon>
        <taxon>Vertebrata</taxon>
        <taxon>Euteleostomi</taxon>
        <taxon>Actinopterygii</taxon>
        <taxon>Neopterygii</taxon>
        <taxon>Teleostei</taxon>
        <taxon>Ostariophysi</taxon>
        <taxon>Siluriformes</taxon>
        <taxon>Pangasiidae</taxon>
        <taxon>Pangasius</taxon>
    </lineage>
</organism>
<name>A0ACC5ZPR6_9TELE</name>
<dbReference type="Proteomes" id="UP000830395">
    <property type="component" value="Chromosome 30"/>
</dbReference>
<dbReference type="EMBL" id="CM041004">
    <property type="protein sequence ID" value="MCJ8750019.1"/>
    <property type="molecule type" value="Genomic_DNA"/>
</dbReference>
<sequence>MASLRLHGLDQLPENGGVSRAPEPHSPKLLSQVDTAVLPFLGGFGRFQKRLVALTWLPALLIAFGQFSDYFLLAQPESTCAHPSDPARNGSGVSASPLPPGLFGNATRAESSSSSSSARCKCAEPSFELQLGLQQNVVTKWQLVCDEEWKVHIAKFSLLVGSIFGYLLMGAMADWIGRIPVLLVSVLSVLVFGLCVAFSVDMAMFSTLRFFQGFCLAAIRLSLYVLRIELCLPGWRFSMTMVASLVVVGGQLLMPGLAALCRDWQILQVLVIVPFVLMLPYIWVFPESLRWLLATQHYHRAKRQMYSIARSNKVDTATDPNGILSELERELQQKPRTSCITQLRSTRNLWKSTVVLCVNSLTGYGIHHCFARSVLEGSTSHLHYFALAGIAMASCLVLCPVVAAFGRRGGLLTFMIITALASLLQLGLLSLIGKYSLRHNAVLRDTLNQRFSVAFSIIGMFSSHAVSTLSIFYCTEITPTVIRGGGVGLVLASAGFGMLTAPLMELHNQKGFFLHHVILTCCTLLCIICIPLLPETTGQPLPESLAEGEGLLRRPLLPGEQHHLLARQEVREYSRVQDTPLHQVVNPSNTTAPSNSTANGVRT</sequence>
<reference evidence="1" key="1">
    <citation type="submission" date="2020-02" db="EMBL/GenBank/DDBJ databases">
        <title>Genome sequencing of the panga catfish, Pangasius djambal.</title>
        <authorList>
            <person name="Wen M."/>
            <person name="Zahm M."/>
            <person name="Roques C."/>
            <person name="Cabau C."/>
            <person name="Klopp C."/>
            <person name="Donnadieu C."/>
            <person name="Jouanno E."/>
            <person name="Avarre J.-C."/>
            <person name="Campet M."/>
            <person name="Ha T."/>
            <person name="Dugue R."/>
            <person name="Lampietro C."/>
            <person name="Louis A."/>
            <person name="Herpin A."/>
            <person name="Echchiki A."/>
            <person name="Berthelot C."/>
            <person name="Parey E."/>
            <person name="Roest-Crollius H."/>
            <person name="Braasch I."/>
            <person name="Postlethwait J.H."/>
            <person name="Bobe J."/>
            <person name="Montfort J."/>
            <person name="Bouchez O."/>
            <person name="Begum T."/>
            <person name="Schartl M."/>
            <person name="Gustiano R."/>
            <person name="Guiguen Y."/>
        </authorList>
    </citation>
    <scope>NUCLEOTIDE SEQUENCE</scope>
    <source>
        <strain evidence="1">Pdj_M5554</strain>
    </source>
</reference>
<evidence type="ECO:0000313" key="2">
    <source>
        <dbReference type="Proteomes" id="UP000830395"/>
    </source>
</evidence>
<evidence type="ECO:0000313" key="1">
    <source>
        <dbReference type="EMBL" id="MCJ8750019.1"/>
    </source>
</evidence>